<dbReference type="Pfam" id="PF00202">
    <property type="entry name" value="Aminotran_3"/>
    <property type="match status" value="1"/>
</dbReference>
<dbReference type="AlphaFoldDB" id="A0AAE3YIR1"/>
<feature type="binding site" evidence="5">
    <location>
        <position position="137"/>
    </location>
    <ligand>
        <name>pyridoxal 5'-phosphate</name>
        <dbReference type="ChEBI" id="CHEBI:597326"/>
    </ligand>
</feature>
<dbReference type="NCBIfam" id="TIGR00707">
    <property type="entry name" value="argD"/>
    <property type="match status" value="1"/>
</dbReference>
<dbReference type="InterPro" id="IPR049704">
    <property type="entry name" value="Aminotrans_3_PPA_site"/>
</dbReference>
<dbReference type="InterPro" id="IPR050103">
    <property type="entry name" value="Class-III_PLP-dep_AT"/>
</dbReference>
<keyword evidence="2 5" id="KW-0028">Amino-acid biosynthesis</keyword>
<feature type="binding site" evidence="5">
    <location>
        <position position="140"/>
    </location>
    <ligand>
        <name>N(2)-acetyl-L-ornithine</name>
        <dbReference type="ChEBI" id="CHEBI:57805"/>
    </ligand>
</feature>
<proteinExistence type="inferred from homology"/>
<evidence type="ECO:0000313" key="7">
    <source>
        <dbReference type="EMBL" id="MDR6892708.1"/>
    </source>
</evidence>
<dbReference type="NCBIfam" id="NF002874">
    <property type="entry name" value="PRK03244.1"/>
    <property type="match status" value="1"/>
</dbReference>
<keyword evidence="5" id="KW-0963">Cytoplasm</keyword>
<feature type="region of interest" description="Disordered" evidence="6">
    <location>
        <begin position="388"/>
        <end position="408"/>
    </location>
</feature>
<dbReference type="InterPro" id="IPR004636">
    <property type="entry name" value="AcOrn/SuccOrn_fam"/>
</dbReference>
<dbReference type="InterPro" id="IPR015421">
    <property type="entry name" value="PyrdxlP-dep_Trfase_major"/>
</dbReference>
<evidence type="ECO:0000313" key="8">
    <source>
        <dbReference type="Proteomes" id="UP001247307"/>
    </source>
</evidence>
<dbReference type="Gene3D" id="3.90.1150.10">
    <property type="entry name" value="Aspartate Aminotransferase, domain 1"/>
    <property type="match status" value="1"/>
</dbReference>
<name>A0AAE3YIR1_9MICC</name>
<keyword evidence="1 5" id="KW-0032">Aminotransferase</keyword>
<evidence type="ECO:0000256" key="6">
    <source>
        <dbReference type="SAM" id="MobiDB-lite"/>
    </source>
</evidence>
<dbReference type="InterPro" id="IPR015424">
    <property type="entry name" value="PyrdxlP-dep_Trfase"/>
</dbReference>
<evidence type="ECO:0000256" key="4">
    <source>
        <dbReference type="ARBA" id="ARBA00022898"/>
    </source>
</evidence>
<gene>
    <name evidence="5" type="primary">argD</name>
    <name evidence="7" type="ORF">J2S35_001648</name>
</gene>
<evidence type="ECO:0000256" key="3">
    <source>
        <dbReference type="ARBA" id="ARBA00022679"/>
    </source>
</evidence>
<feature type="binding site" evidence="5">
    <location>
        <begin position="106"/>
        <end position="107"/>
    </location>
    <ligand>
        <name>pyridoxal 5'-phosphate</name>
        <dbReference type="ChEBI" id="CHEBI:597326"/>
    </ligand>
</feature>
<keyword evidence="5" id="KW-0055">Arginine biosynthesis</keyword>
<feature type="modified residue" description="N6-(pyridoxal phosphate)lysine" evidence="5">
    <location>
        <position position="249"/>
    </location>
</feature>
<feature type="binding site" evidence="5">
    <location>
        <position position="279"/>
    </location>
    <ligand>
        <name>pyridoxal 5'-phosphate</name>
        <dbReference type="ChEBI" id="CHEBI:597326"/>
    </ligand>
</feature>
<dbReference type="CDD" id="cd00610">
    <property type="entry name" value="OAT_like"/>
    <property type="match status" value="1"/>
</dbReference>
<evidence type="ECO:0000256" key="2">
    <source>
        <dbReference type="ARBA" id="ARBA00022605"/>
    </source>
</evidence>
<dbReference type="InterPro" id="IPR015422">
    <property type="entry name" value="PyrdxlP-dep_Trfase_small"/>
</dbReference>
<dbReference type="GO" id="GO:0030170">
    <property type="term" value="F:pyridoxal phosphate binding"/>
    <property type="evidence" value="ECO:0007669"/>
    <property type="project" value="InterPro"/>
</dbReference>
<dbReference type="EMBL" id="JAVDUI010000001">
    <property type="protein sequence ID" value="MDR6892708.1"/>
    <property type="molecule type" value="Genomic_DNA"/>
</dbReference>
<comment type="subcellular location">
    <subcellularLocation>
        <location evidence="5">Cytoplasm</location>
    </subcellularLocation>
</comment>
<dbReference type="InterPro" id="IPR005814">
    <property type="entry name" value="Aminotrans_3"/>
</dbReference>
<comment type="similarity">
    <text evidence="5">Belongs to the class-III pyridoxal-phosphate-dependent aminotransferase family. ArgD subfamily.</text>
</comment>
<dbReference type="EC" id="2.6.1.11" evidence="5"/>
<comment type="subunit">
    <text evidence="5">Homodimer.</text>
</comment>
<dbReference type="SUPFAM" id="SSF53383">
    <property type="entry name" value="PLP-dependent transferases"/>
    <property type="match status" value="1"/>
</dbReference>
<keyword evidence="8" id="KW-1185">Reference proteome</keyword>
<keyword evidence="3 5" id="KW-0808">Transferase</keyword>
<dbReference type="GO" id="GO:0006526">
    <property type="term" value="P:L-arginine biosynthetic process"/>
    <property type="evidence" value="ECO:0007669"/>
    <property type="project" value="UniProtKB-UniRule"/>
</dbReference>
<dbReference type="PANTHER" id="PTHR11986:SF79">
    <property type="entry name" value="ACETYLORNITHINE AMINOTRANSFERASE, MITOCHONDRIAL"/>
    <property type="match status" value="1"/>
</dbReference>
<protein>
    <recommendedName>
        <fullName evidence="5">Acetylornithine aminotransferase</fullName>
        <shortName evidence="5">ACOAT</shortName>
        <ecNumber evidence="5">2.6.1.11</ecNumber>
    </recommendedName>
</protein>
<feature type="binding site" evidence="5">
    <location>
        <position position="278"/>
    </location>
    <ligand>
        <name>N(2)-acetyl-L-ornithine</name>
        <dbReference type="ChEBI" id="CHEBI:57805"/>
    </ligand>
</feature>
<organism evidence="7 8">
    <name type="scientific">Falsarthrobacter nasiphocae</name>
    <dbReference type="NCBI Taxonomy" id="189863"/>
    <lineage>
        <taxon>Bacteria</taxon>
        <taxon>Bacillati</taxon>
        <taxon>Actinomycetota</taxon>
        <taxon>Actinomycetes</taxon>
        <taxon>Micrococcales</taxon>
        <taxon>Micrococcaceae</taxon>
        <taxon>Falsarthrobacter</taxon>
    </lineage>
</organism>
<feature type="binding site" evidence="5">
    <location>
        <begin position="222"/>
        <end position="225"/>
    </location>
    <ligand>
        <name>pyridoxal 5'-phosphate</name>
        <dbReference type="ChEBI" id="CHEBI:597326"/>
    </ligand>
</feature>
<dbReference type="PIRSF" id="PIRSF000521">
    <property type="entry name" value="Transaminase_4ab_Lys_Orn"/>
    <property type="match status" value="1"/>
</dbReference>
<reference evidence="7" key="1">
    <citation type="submission" date="2023-07" db="EMBL/GenBank/DDBJ databases">
        <title>Sequencing the genomes of 1000 actinobacteria strains.</title>
        <authorList>
            <person name="Klenk H.-P."/>
        </authorList>
    </citation>
    <scope>NUCLEOTIDE SEQUENCE</scope>
    <source>
        <strain evidence="7">DSM 13988</strain>
    </source>
</reference>
<keyword evidence="4 5" id="KW-0663">Pyridoxal phosphate</keyword>
<dbReference type="Proteomes" id="UP001247307">
    <property type="component" value="Unassembled WGS sequence"/>
</dbReference>
<comment type="cofactor">
    <cofactor evidence="5">
        <name>pyridoxal 5'-phosphate</name>
        <dbReference type="ChEBI" id="CHEBI:597326"/>
    </cofactor>
    <text evidence="5">Binds 1 pyridoxal phosphate per subunit.</text>
</comment>
<dbReference type="GO" id="GO:0005737">
    <property type="term" value="C:cytoplasm"/>
    <property type="evidence" value="ECO:0007669"/>
    <property type="project" value="UniProtKB-SubCell"/>
</dbReference>
<accession>A0AAE3YIR1</accession>
<sequence>MSGLVDRHGAAYADVFGRPSAGLVRGRGARVWDEDGRELIDFLAGIAVNSVGHAHPDWVAALADQAATLGHISNLFASRPQVELAERLLGLAGMPDGSGVFLANSGAEANEAAFKLARRHGAEHGGRGEILAFEGAFHGRTMGSLALTHKEAYRAPFEPLPGGVRHIPYGDAGLAAREITERTAAVIVEPLLGEAGVIVPEPGFLDALRARTREVGALLIVDEIQTGIGRTGRWLASEGIEPDAVTLAKGLGGGFPIGALLMRGESTTALLAQGQHGSTFGGNPLAASAALATLGIMEREGLLAAATARGDFVRAGLEALPQVTAVRGEGLLLGADLRGGVSAPAVVARALEAGVIVNATGPSTLRLAPPLVLTEADAEAGLARLGEALAATDPHGPAGHDPHGKERS</sequence>
<dbReference type="Gene3D" id="3.40.640.10">
    <property type="entry name" value="Type I PLP-dependent aspartate aminotransferase-like (Major domain)"/>
    <property type="match status" value="1"/>
</dbReference>
<dbReference type="GO" id="GO:0042802">
    <property type="term" value="F:identical protein binding"/>
    <property type="evidence" value="ECO:0007669"/>
    <property type="project" value="TreeGrafter"/>
</dbReference>
<evidence type="ECO:0000256" key="1">
    <source>
        <dbReference type="ARBA" id="ARBA00022576"/>
    </source>
</evidence>
<comment type="pathway">
    <text evidence="5">Amino-acid biosynthesis; L-arginine biosynthesis; N(2)-acetyl-L-ornithine from L-glutamate: step 4/4.</text>
</comment>
<feature type="compositionally biased region" description="Basic and acidic residues" evidence="6">
    <location>
        <begin position="398"/>
        <end position="408"/>
    </location>
</feature>
<dbReference type="GO" id="GO:0003992">
    <property type="term" value="F:N2-acetyl-L-ornithine:2-oxoglutarate 5-aminotransferase activity"/>
    <property type="evidence" value="ECO:0007669"/>
    <property type="project" value="UniProtKB-UniRule"/>
</dbReference>
<dbReference type="FunFam" id="3.40.640.10:FF:000004">
    <property type="entry name" value="Acetylornithine aminotransferase"/>
    <property type="match status" value="1"/>
</dbReference>
<evidence type="ECO:0000256" key="5">
    <source>
        <dbReference type="HAMAP-Rule" id="MF_01107"/>
    </source>
</evidence>
<comment type="catalytic activity">
    <reaction evidence="5">
        <text>N(2)-acetyl-L-ornithine + 2-oxoglutarate = N-acetyl-L-glutamate 5-semialdehyde + L-glutamate</text>
        <dbReference type="Rhea" id="RHEA:18049"/>
        <dbReference type="ChEBI" id="CHEBI:16810"/>
        <dbReference type="ChEBI" id="CHEBI:29123"/>
        <dbReference type="ChEBI" id="CHEBI:29985"/>
        <dbReference type="ChEBI" id="CHEBI:57805"/>
        <dbReference type="EC" id="2.6.1.11"/>
    </reaction>
</comment>
<comment type="miscellaneous">
    <text evidence="5">May also have succinyldiaminopimelate aminotransferase activity, thus carrying out the corresponding step in lysine biosynthesis.</text>
</comment>
<dbReference type="PROSITE" id="PS00600">
    <property type="entry name" value="AA_TRANSFER_CLASS_3"/>
    <property type="match status" value="1"/>
</dbReference>
<dbReference type="HAMAP" id="MF_01107">
    <property type="entry name" value="ArgD_aminotrans_3"/>
    <property type="match status" value="1"/>
</dbReference>
<comment type="caution">
    <text evidence="7">The sequence shown here is derived from an EMBL/GenBank/DDBJ whole genome shotgun (WGS) entry which is preliminary data.</text>
</comment>
<dbReference type="PANTHER" id="PTHR11986">
    <property type="entry name" value="AMINOTRANSFERASE CLASS III"/>
    <property type="match status" value="1"/>
</dbReference>
<dbReference type="RefSeq" id="WP_309852154.1">
    <property type="nucleotide sequence ID" value="NZ_BAAAIU010000043.1"/>
</dbReference>